<comment type="similarity">
    <text evidence="1 6">Belongs to the methyltransferase superfamily. PrmA family.</text>
</comment>
<evidence type="ECO:0000256" key="5">
    <source>
        <dbReference type="ARBA" id="ARBA00022691"/>
    </source>
</evidence>
<evidence type="ECO:0000256" key="1">
    <source>
        <dbReference type="ARBA" id="ARBA00009741"/>
    </source>
</evidence>
<evidence type="ECO:0000256" key="2">
    <source>
        <dbReference type="ARBA" id="ARBA00022490"/>
    </source>
</evidence>
<dbReference type="PANTHER" id="PTHR43648:SF1">
    <property type="entry name" value="ELECTRON TRANSFER FLAVOPROTEIN BETA SUBUNIT LYSINE METHYLTRANSFERASE"/>
    <property type="match status" value="1"/>
</dbReference>
<feature type="binding site" evidence="6">
    <location>
        <position position="136"/>
    </location>
    <ligand>
        <name>S-adenosyl-L-methionine</name>
        <dbReference type="ChEBI" id="CHEBI:59789"/>
    </ligand>
</feature>
<dbReference type="RefSeq" id="WP_160773780.1">
    <property type="nucleotide sequence ID" value="NZ_WUMV01000001.1"/>
</dbReference>
<dbReference type="GO" id="GO:0005840">
    <property type="term" value="C:ribosome"/>
    <property type="evidence" value="ECO:0007669"/>
    <property type="project" value="UniProtKB-KW"/>
</dbReference>
<dbReference type="PANTHER" id="PTHR43648">
    <property type="entry name" value="ELECTRON TRANSFER FLAVOPROTEIN BETA SUBUNIT LYSINE METHYLTRANSFERASE"/>
    <property type="match status" value="1"/>
</dbReference>
<dbReference type="GO" id="GO:0008276">
    <property type="term" value="F:protein methyltransferase activity"/>
    <property type="evidence" value="ECO:0007669"/>
    <property type="project" value="UniProtKB-UniRule"/>
</dbReference>
<dbReference type="Gene3D" id="3.40.50.150">
    <property type="entry name" value="Vaccinia Virus protein VP39"/>
    <property type="match status" value="1"/>
</dbReference>
<feature type="binding site" evidence="6">
    <location>
        <position position="228"/>
    </location>
    <ligand>
        <name>S-adenosyl-L-methionine</name>
        <dbReference type="ChEBI" id="CHEBI:59789"/>
    </ligand>
</feature>
<keyword evidence="4 6" id="KW-0808">Transferase</keyword>
<dbReference type="InterPro" id="IPR004498">
    <property type="entry name" value="Ribosomal_PrmA_MeTrfase"/>
</dbReference>
<keyword evidence="7" id="KW-0687">Ribonucleoprotein</keyword>
<dbReference type="CDD" id="cd02440">
    <property type="entry name" value="AdoMet_MTases"/>
    <property type="match status" value="1"/>
</dbReference>
<dbReference type="EMBL" id="WUMV01000001">
    <property type="protein sequence ID" value="MXN63531.1"/>
    <property type="molecule type" value="Genomic_DNA"/>
</dbReference>
<dbReference type="InterPro" id="IPR029063">
    <property type="entry name" value="SAM-dependent_MTases_sf"/>
</dbReference>
<dbReference type="AlphaFoldDB" id="A0A7X3LR33"/>
<dbReference type="GO" id="GO:0005737">
    <property type="term" value="C:cytoplasm"/>
    <property type="evidence" value="ECO:0007669"/>
    <property type="project" value="UniProtKB-SubCell"/>
</dbReference>
<reference evidence="7 8" key="1">
    <citation type="submission" date="2019-12" db="EMBL/GenBank/DDBJ databases">
        <authorList>
            <person name="Li M."/>
        </authorList>
    </citation>
    <scope>NUCLEOTIDE SEQUENCE [LARGE SCALE GENOMIC DNA]</scope>
    <source>
        <strain evidence="7 8">GBMRC 2046</strain>
    </source>
</reference>
<gene>
    <name evidence="6" type="primary">prmA</name>
    <name evidence="7" type="ORF">GR183_01325</name>
</gene>
<keyword evidence="8" id="KW-1185">Reference proteome</keyword>
<organism evidence="7 8">
    <name type="scientific">Stappia sediminis</name>
    <dbReference type="NCBI Taxonomy" id="2692190"/>
    <lineage>
        <taxon>Bacteria</taxon>
        <taxon>Pseudomonadati</taxon>
        <taxon>Pseudomonadota</taxon>
        <taxon>Alphaproteobacteria</taxon>
        <taxon>Hyphomicrobiales</taxon>
        <taxon>Stappiaceae</taxon>
        <taxon>Stappia</taxon>
    </lineage>
</organism>
<accession>A0A7X3LR33</accession>
<feature type="binding site" evidence="6">
    <location>
        <position position="181"/>
    </location>
    <ligand>
        <name>S-adenosyl-L-methionine</name>
        <dbReference type="ChEBI" id="CHEBI:59789"/>
    </ligand>
</feature>
<evidence type="ECO:0000256" key="4">
    <source>
        <dbReference type="ARBA" id="ARBA00022679"/>
    </source>
</evidence>
<dbReference type="Proteomes" id="UP000433101">
    <property type="component" value="Unassembled WGS sequence"/>
</dbReference>
<evidence type="ECO:0000256" key="3">
    <source>
        <dbReference type="ARBA" id="ARBA00022603"/>
    </source>
</evidence>
<dbReference type="SUPFAM" id="SSF53335">
    <property type="entry name" value="S-adenosyl-L-methionine-dependent methyltransferases"/>
    <property type="match status" value="1"/>
</dbReference>
<name>A0A7X3LR33_9HYPH</name>
<comment type="caution">
    <text evidence="7">The sequence shown here is derived from an EMBL/GenBank/DDBJ whole genome shotgun (WGS) entry which is preliminary data.</text>
</comment>
<keyword evidence="2 6" id="KW-0963">Cytoplasm</keyword>
<dbReference type="HAMAP" id="MF_00735">
    <property type="entry name" value="Methyltr_PrmA"/>
    <property type="match status" value="1"/>
</dbReference>
<dbReference type="NCBIfam" id="NF001784">
    <property type="entry name" value="PRK00517.2-1"/>
    <property type="match status" value="1"/>
</dbReference>
<proteinExistence type="inferred from homology"/>
<feature type="binding site" evidence="6">
    <location>
        <position position="159"/>
    </location>
    <ligand>
        <name>S-adenosyl-L-methionine</name>
        <dbReference type="ChEBI" id="CHEBI:59789"/>
    </ligand>
</feature>
<sequence>MPTIRILIKAEELEAKRINDILERTFEDDGYATAIFETVPEGNEWAAEILITDMSAEEAVELVRDRVGADAFAAPIEAEELPEINWVEKSLEGLKPVRAGRFFVHGSHDRDKRPFNAHSIEVEAALAFGTGHHGTTAGCLIELDRLLNRRSYSRILDLGTGTGVLAIAVAMMTKQEVIATDIDPVAVRTTLENAEKNGVGPLVKAFAANGVDDRRFGEEGPFDLVVANILAKPLTKLASPLSRRMAWPATLVLSGLLEHDGPRIVSAYATQGFKLARKRSYDGWLTLTFVRGRQDA</sequence>
<keyword evidence="7" id="KW-0689">Ribosomal protein</keyword>
<dbReference type="PIRSF" id="PIRSF000401">
    <property type="entry name" value="RPL11_MTase"/>
    <property type="match status" value="1"/>
</dbReference>
<comment type="catalytic activity">
    <reaction evidence="6">
        <text>L-lysyl-[protein] + 3 S-adenosyl-L-methionine = N(6),N(6),N(6)-trimethyl-L-lysyl-[protein] + 3 S-adenosyl-L-homocysteine + 3 H(+)</text>
        <dbReference type="Rhea" id="RHEA:54192"/>
        <dbReference type="Rhea" id="RHEA-COMP:9752"/>
        <dbReference type="Rhea" id="RHEA-COMP:13826"/>
        <dbReference type="ChEBI" id="CHEBI:15378"/>
        <dbReference type="ChEBI" id="CHEBI:29969"/>
        <dbReference type="ChEBI" id="CHEBI:57856"/>
        <dbReference type="ChEBI" id="CHEBI:59789"/>
        <dbReference type="ChEBI" id="CHEBI:61961"/>
    </reaction>
</comment>
<evidence type="ECO:0000256" key="6">
    <source>
        <dbReference type="HAMAP-Rule" id="MF_00735"/>
    </source>
</evidence>
<keyword evidence="5 6" id="KW-0949">S-adenosyl-L-methionine</keyword>
<protein>
    <recommendedName>
        <fullName evidence="6">Ribosomal protein L11 methyltransferase</fullName>
        <shortName evidence="6">L11 Mtase</shortName>
        <ecNumber evidence="6">2.1.1.-</ecNumber>
    </recommendedName>
</protein>
<keyword evidence="3 6" id="KW-0489">Methyltransferase</keyword>
<comment type="subcellular location">
    <subcellularLocation>
        <location evidence="6">Cytoplasm</location>
    </subcellularLocation>
</comment>
<dbReference type="EC" id="2.1.1.-" evidence="6"/>
<comment type="function">
    <text evidence="6">Methylates ribosomal protein L11.</text>
</comment>
<evidence type="ECO:0000313" key="7">
    <source>
        <dbReference type="EMBL" id="MXN63531.1"/>
    </source>
</evidence>
<dbReference type="InterPro" id="IPR050078">
    <property type="entry name" value="Ribosomal_L11_MeTrfase_PrmA"/>
</dbReference>
<evidence type="ECO:0000313" key="8">
    <source>
        <dbReference type="Proteomes" id="UP000433101"/>
    </source>
</evidence>
<dbReference type="Pfam" id="PF06325">
    <property type="entry name" value="PrmA"/>
    <property type="match status" value="1"/>
</dbReference>
<dbReference type="GO" id="GO:0032259">
    <property type="term" value="P:methylation"/>
    <property type="evidence" value="ECO:0007669"/>
    <property type="project" value="UniProtKB-KW"/>
</dbReference>